<sequence>MLAYTSDAAFEDVVSEVKSKLESSGFEVLTDYRPYDGASALVVSSNDLKALSNESKLSGFASTLRVGVNQVEDGVQVSYLSPEYLGMAYRIESDMDAYTQALAAALGEGEAYGSNKGLTEKKLRKYHYTFGMEYFDDPYVLGTFSSQQEALDAVRAGFAHNSTGVSSLYELTLNRADTSLFGVSMTGKGDDDSKYYDDAYQMSIVDFKEHKSSAYLPYQVLVVDGDVLALHMRFRMAVHFPDLSMMGKHSFMTLMPSPKAIQGALTAAVNGE</sequence>
<dbReference type="AlphaFoldDB" id="F3L574"/>
<reference evidence="1 2" key="1">
    <citation type="journal article" date="2011" name="J. Bacteriol.">
        <title>Genome sequence of strain IMCC3088, a proteorhodopsin-containing marine bacterium belonging to the OM60/NOR5 clade.</title>
        <authorList>
            <person name="Jang Y."/>
            <person name="Oh H.M."/>
            <person name="Kang I."/>
            <person name="Lee K."/>
            <person name="Yang S.J."/>
            <person name="Cho J.C."/>
        </authorList>
    </citation>
    <scope>NUCLEOTIDE SEQUENCE [LARGE SCALE GENOMIC DNA]</scope>
    <source>
        <strain evidence="1 2">IMCC3088</strain>
    </source>
</reference>
<accession>F3L574</accession>
<name>F3L574_9GAMM</name>
<dbReference type="InterPro" id="IPR035923">
    <property type="entry name" value="TT1751-like_sf"/>
</dbReference>
<proteinExistence type="predicted"/>
<keyword evidence="2" id="KW-1185">Reference proteome</keyword>
<dbReference type="STRING" id="2518989.IMCC3088_5"/>
<dbReference type="Proteomes" id="UP000005615">
    <property type="component" value="Unassembled WGS sequence"/>
</dbReference>
<dbReference type="eggNOG" id="COG3439">
    <property type="taxonomic scope" value="Bacteria"/>
</dbReference>
<dbReference type="SUPFAM" id="SSF103247">
    <property type="entry name" value="TT1751-like"/>
    <property type="match status" value="1"/>
</dbReference>
<protein>
    <submittedName>
        <fullName evidence="1">Uncharacterized protein</fullName>
    </submittedName>
</protein>
<comment type="caution">
    <text evidence="1">The sequence shown here is derived from an EMBL/GenBank/DDBJ whole genome shotgun (WGS) entry which is preliminary data.</text>
</comment>
<gene>
    <name evidence="1" type="ORF">IMCC3088_5</name>
</gene>
<organism evidence="1 2">
    <name type="scientific">Aequoribacter fuscus</name>
    <dbReference type="NCBI Taxonomy" id="2518989"/>
    <lineage>
        <taxon>Bacteria</taxon>
        <taxon>Pseudomonadati</taxon>
        <taxon>Pseudomonadota</taxon>
        <taxon>Gammaproteobacteria</taxon>
        <taxon>Cellvibrionales</taxon>
        <taxon>Halieaceae</taxon>
        <taxon>Aequoribacter</taxon>
    </lineage>
</organism>
<evidence type="ECO:0000313" key="2">
    <source>
        <dbReference type="Proteomes" id="UP000005615"/>
    </source>
</evidence>
<dbReference type="EMBL" id="AEIG01000098">
    <property type="protein sequence ID" value="EGG28521.1"/>
    <property type="molecule type" value="Genomic_DNA"/>
</dbReference>
<evidence type="ECO:0000313" key="1">
    <source>
        <dbReference type="EMBL" id="EGG28521.1"/>
    </source>
</evidence>